<evidence type="ECO:0000256" key="1">
    <source>
        <dbReference type="ARBA" id="ARBA00004496"/>
    </source>
</evidence>
<dbReference type="PANTHER" id="PTHR14338">
    <property type="entry name" value="ACTIN FILAMENT-ASSOCIATED PROTEIN 1 FAMILY MEMBER"/>
    <property type="match status" value="1"/>
</dbReference>
<keyword evidence="4 5" id="KW-0175">Coiled coil</keyword>
<accession>A0ABD3VLK9</accession>
<feature type="region of interest" description="Disordered" evidence="6">
    <location>
        <begin position="237"/>
        <end position="265"/>
    </location>
</feature>
<dbReference type="PANTHER" id="PTHR14338:SF7">
    <property type="entry name" value="PH DOMAIN-CONTAINING PROTEIN"/>
    <property type="match status" value="1"/>
</dbReference>
<gene>
    <name evidence="8" type="ORF">ACJMK2_007467</name>
</gene>
<keyword evidence="2" id="KW-0963">Cytoplasm</keyword>
<evidence type="ECO:0000256" key="2">
    <source>
        <dbReference type="ARBA" id="ARBA00022490"/>
    </source>
</evidence>
<comment type="caution">
    <text evidence="8">The sequence shown here is derived from an EMBL/GenBank/DDBJ whole genome shotgun (WGS) entry which is preliminary data.</text>
</comment>
<dbReference type="EMBL" id="JBJQND010000011">
    <property type="protein sequence ID" value="KAL3861433.1"/>
    <property type="molecule type" value="Genomic_DNA"/>
</dbReference>
<feature type="compositionally biased region" description="Polar residues" evidence="6">
    <location>
        <begin position="746"/>
        <end position="761"/>
    </location>
</feature>
<evidence type="ECO:0000313" key="8">
    <source>
        <dbReference type="EMBL" id="KAL3861433.1"/>
    </source>
</evidence>
<feature type="coiled-coil region" evidence="5">
    <location>
        <begin position="1040"/>
        <end position="1097"/>
    </location>
</feature>
<feature type="domain" description="PH" evidence="7">
    <location>
        <begin position="323"/>
        <end position="418"/>
    </location>
</feature>
<evidence type="ECO:0000256" key="3">
    <source>
        <dbReference type="ARBA" id="ARBA00022737"/>
    </source>
</evidence>
<dbReference type="SUPFAM" id="SSF50729">
    <property type="entry name" value="PH domain-like"/>
    <property type="match status" value="2"/>
</dbReference>
<reference evidence="8 9" key="1">
    <citation type="submission" date="2024-11" db="EMBL/GenBank/DDBJ databases">
        <title>Chromosome-level genome assembly of the freshwater bivalve Anodonta woodiana.</title>
        <authorList>
            <person name="Chen X."/>
        </authorList>
    </citation>
    <scope>NUCLEOTIDE SEQUENCE [LARGE SCALE GENOMIC DNA]</scope>
    <source>
        <strain evidence="8">MN2024</strain>
        <tissue evidence="8">Gills</tissue>
    </source>
</reference>
<dbReference type="GO" id="GO:0005737">
    <property type="term" value="C:cytoplasm"/>
    <property type="evidence" value="ECO:0007669"/>
    <property type="project" value="UniProtKB-SubCell"/>
</dbReference>
<dbReference type="Proteomes" id="UP001634394">
    <property type="component" value="Unassembled WGS sequence"/>
</dbReference>
<evidence type="ECO:0000256" key="6">
    <source>
        <dbReference type="SAM" id="MobiDB-lite"/>
    </source>
</evidence>
<feature type="compositionally biased region" description="Basic and acidic residues" evidence="6">
    <location>
        <begin position="241"/>
        <end position="255"/>
    </location>
</feature>
<keyword evidence="3" id="KW-0677">Repeat</keyword>
<evidence type="ECO:0000256" key="4">
    <source>
        <dbReference type="ARBA" id="ARBA00023054"/>
    </source>
</evidence>
<dbReference type="Gene3D" id="2.30.29.30">
    <property type="entry name" value="Pleckstrin-homology domain (PH domain)/Phosphotyrosine-binding domain (PTB)"/>
    <property type="match status" value="2"/>
</dbReference>
<feature type="region of interest" description="Disordered" evidence="6">
    <location>
        <begin position="719"/>
        <end position="793"/>
    </location>
</feature>
<sequence length="1362" mass="152208">MVSEIVGNQMDKLEDLLPGIEDFLVTVLANENLSPQAEEKRQFFLERLDIIKLPPSLPPRVQKPNQDFGISLLPIKESTALSSLKSKHDSIPEEEDFAAYQRELSRCLASSTDNTNLAIDKVKVYDDIDNTENSNTNVEETEEEESMYEIPVLKNTSGDSGYEKTIDISHASGTSSEDVTTSPLLPKTKPPPLPPRRDRVASDAASRGSVNSFTEEKSPELPTTQQYLLLGTELSSATEKSLTDRQDDHSEKSGQTDDLSDDFEVNSCDSLDEEEHDPEMLNKLGIKLPLRINKRNQKARRKQTQSLNSILGETTLPFHSLESISLSGEMYHKSKLAWTKRVVALSNGRLYAYKADKYDSRPVLVIVLNDYTATFLKKDNGKHYEIRLSHPELDSHFFHVDFKDWAEQWCQHINAISQGKIPVGTYQHLARGAIMNEDGTYIIRKSGLFSSTSNISTASCDNLSLEPGSAKSNKKDEKGFRANRMGSFALRASQFFDTISKKTYKKTDTVDVNSKSGGNVSKNSSDNAFPVQKPVLTDLPIQKPVLTNLPIQKPVLANTPTNPEAPMATVAESSKAKPAKHQGFLNIYSSFNKRKWGKRWCLVHDNNFECYRNESSEVCELEFLLRNCHLRRAVEETKSELGLMLQENNKEKITIEPMCWDELGAWLRVLMKETSTPSVPEGLEGYMVYDKHYDDIDDLDIDTSRLSDPFTYSSIEDELQVSSSAADETVASQSSEELSQSEGTEKSNSWQGKRDSGNCSGDSLDRNSRSLERDAKESKLGHDVHSAPEIDKDVIDEEEDKVLLTERKDASLPRVSVGHTGDIYTQVQRRTSGSSIGGDNSMLLCDLTKKNSKNNCATTRENSERSTHTKLGSKINKENDIDDFKMDDSEGKSFADELLTHFNNRLSSCSVGNSSDIDVTNLQDSAFVDEDSLLTDLAASKVTTNCISIAHDIPNPIEAQIMSDKNSNLSVSVAAELTDAENICSADDMPNSENSRDVRKGSGDSIAVTVTRSRRESIQGVRGLKAPCDADDDVPIANKIQELRRKLVDFKKERILIRDRKQQTKSLKNCDFLDAEYERLSRECTKITEEINYLEELLTQEGNGDSDKLDRNFQHLSVTDSSKADDSSEEKSKFPETSNSSVKSEENKYKTTLEANCFSNPKSQEESIDFSHKNTEANCFSNPKSQEESIDFSHKNTEANCFSNPKSQEESIDFSHKNTEANCFSNPKSQEESIDFSHKNTEANCFSNPKSLEETIDKNTDSDVSCLDLANDSIIDQNSEAAKSKNDSTMLLQNNIFTKTASISMDSLQSQKRSTELTAKESTELTEKGFTEEIHSELDIEFVNSANVKDELDSESDSEIDV</sequence>
<protein>
    <recommendedName>
        <fullName evidence="7">PH domain-containing protein</fullName>
    </recommendedName>
</protein>
<dbReference type="Pfam" id="PF00169">
    <property type="entry name" value="PH"/>
    <property type="match status" value="2"/>
</dbReference>
<organism evidence="8 9">
    <name type="scientific">Sinanodonta woodiana</name>
    <name type="common">Chinese pond mussel</name>
    <name type="synonym">Anodonta woodiana</name>
    <dbReference type="NCBI Taxonomy" id="1069815"/>
    <lineage>
        <taxon>Eukaryota</taxon>
        <taxon>Metazoa</taxon>
        <taxon>Spiralia</taxon>
        <taxon>Lophotrochozoa</taxon>
        <taxon>Mollusca</taxon>
        <taxon>Bivalvia</taxon>
        <taxon>Autobranchia</taxon>
        <taxon>Heteroconchia</taxon>
        <taxon>Palaeoheterodonta</taxon>
        <taxon>Unionida</taxon>
        <taxon>Unionoidea</taxon>
        <taxon>Unionidae</taxon>
        <taxon>Unioninae</taxon>
        <taxon>Sinanodonta</taxon>
    </lineage>
</organism>
<feature type="region of interest" description="Disordered" evidence="6">
    <location>
        <begin position="129"/>
        <end position="223"/>
    </location>
</feature>
<dbReference type="InterPro" id="IPR011993">
    <property type="entry name" value="PH-like_dom_sf"/>
</dbReference>
<dbReference type="SMART" id="SM00233">
    <property type="entry name" value="PH"/>
    <property type="match status" value="2"/>
</dbReference>
<feature type="region of interest" description="Disordered" evidence="6">
    <location>
        <begin position="1117"/>
        <end position="1147"/>
    </location>
</feature>
<feature type="domain" description="PH" evidence="7">
    <location>
        <begin position="578"/>
        <end position="675"/>
    </location>
</feature>
<keyword evidence="9" id="KW-1185">Reference proteome</keyword>
<feature type="compositionally biased region" description="Basic and acidic residues" evidence="6">
    <location>
        <begin position="1122"/>
        <end position="1134"/>
    </location>
</feature>
<name>A0ABD3VLK9_SINWO</name>
<dbReference type="InterPro" id="IPR001849">
    <property type="entry name" value="PH_domain"/>
</dbReference>
<evidence type="ECO:0000259" key="7">
    <source>
        <dbReference type="PROSITE" id="PS50003"/>
    </source>
</evidence>
<evidence type="ECO:0000313" key="9">
    <source>
        <dbReference type="Proteomes" id="UP001634394"/>
    </source>
</evidence>
<dbReference type="PROSITE" id="PS50003">
    <property type="entry name" value="PH_DOMAIN"/>
    <property type="match status" value="2"/>
</dbReference>
<proteinExistence type="predicted"/>
<dbReference type="Gene3D" id="6.10.250.220">
    <property type="match status" value="1"/>
</dbReference>
<dbReference type="InterPro" id="IPR030113">
    <property type="entry name" value="AFAP"/>
</dbReference>
<feature type="compositionally biased region" description="Basic and acidic residues" evidence="6">
    <location>
        <begin position="763"/>
        <end position="793"/>
    </location>
</feature>
<evidence type="ECO:0000256" key="5">
    <source>
        <dbReference type="SAM" id="Coils"/>
    </source>
</evidence>
<feature type="compositionally biased region" description="Low complexity" evidence="6">
    <location>
        <begin position="732"/>
        <end position="742"/>
    </location>
</feature>
<comment type="subcellular location">
    <subcellularLocation>
        <location evidence="1">Cytoplasm</location>
    </subcellularLocation>
</comment>